<proteinExistence type="predicted"/>
<gene>
    <name evidence="5" type="ORF">K489DRAFT_408708</name>
</gene>
<dbReference type="InterPro" id="IPR013087">
    <property type="entry name" value="Znf_C2H2_type"/>
</dbReference>
<dbReference type="PROSITE" id="PS50157">
    <property type="entry name" value="ZINC_FINGER_C2H2_2"/>
    <property type="match status" value="1"/>
</dbReference>
<dbReference type="Proteomes" id="UP000504637">
    <property type="component" value="Unplaced"/>
</dbReference>
<dbReference type="InterPro" id="IPR036236">
    <property type="entry name" value="Znf_C2H2_sf"/>
</dbReference>
<feature type="region of interest" description="Disordered" evidence="2">
    <location>
        <begin position="634"/>
        <end position="685"/>
    </location>
</feature>
<feature type="domain" description="C2H2-type" evidence="3">
    <location>
        <begin position="284"/>
        <end position="323"/>
    </location>
</feature>
<protein>
    <recommendedName>
        <fullName evidence="3">C2H2-type domain-containing protein</fullName>
    </recommendedName>
</protein>
<feature type="compositionally biased region" description="Basic and acidic residues" evidence="2">
    <location>
        <begin position="650"/>
        <end position="668"/>
    </location>
</feature>
<dbReference type="AlphaFoldDB" id="A0A6J3M8D0"/>
<dbReference type="OrthoDB" id="40579at2759"/>
<keyword evidence="1" id="KW-0863">Zinc-finger</keyword>
<feature type="compositionally biased region" description="Low complexity" evidence="2">
    <location>
        <begin position="634"/>
        <end position="648"/>
    </location>
</feature>
<dbReference type="GeneID" id="54365312"/>
<organism evidence="5">
    <name type="scientific">Dissoconium aciculare CBS 342.82</name>
    <dbReference type="NCBI Taxonomy" id="1314786"/>
    <lineage>
        <taxon>Eukaryota</taxon>
        <taxon>Fungi</taxon>
        <taxon>Dikarya</taxon>
        <taxon>Ascomycota</taxon>
        <taxon>Pezizomycotina</taxon>
        <taxon>Dothideomycetes</taxon>
        <taxon>Dothideomycetidae</taxon>
        <taxon>Mycosphaerellales</taxon>
        <taxon>Dissoconiaceae</taxon>
        <taxon>Dissoconium</taxon>
    </lineage>
</organism>
<evidence type="ECO:0000256" key="2">
    <source>
        <dbReference type="SAM" id="MobiDB-lite"/>
    </source>
</evidence>
<dbReference type="Gene3D" id="3.30.160.60">
    <property type="entry name" value="Classic Zinc Finger"/>
    <property type="match status" value="1"/>
</dbReference>
<sequence length="685" mass="75263">MASVLRQKQSAAGHLNQAEYSTYPSSLSSYLNRPLPPLPTNISSHINHIDASSRWSHSSSNNTVSSSSAFLFTTNDEGYDVAEFHRSAALMLAGHGSMPRADHAAVISADRLHPCHASREVESESESVSGQVRSFPCSRGKSCSTRFCLRRHSETCVEADQGLDLSSDVIYTPSVQLECNNSLASGDDAVLSILDGTTVSRQFWIHHGDHTWHHPASSPRDSGPHTSNAIMDTVSNAMSCVTRPGFQPSFIQCELCGDCFNSHSEEDFANHIGQHSLDFAEKRHECDECKIFFASKRDLRRHLQSALLTQHCGLNFVHTNDKGDDESCCTGHHPPTYFKACLPSDHELMAGHLWAWESSQLEAHRRIVAEVLTAKLHYQKRSAPPTLNVISTSPPSPTCSLASSTSEYSVESFTPSRLSSLSVSASLTSTSIPPLQFSSKSKRAAIIPHRVSIIQDESRPEELRRPSSALSFAPSPQLSALCVSTSTDDSFRNSLERDSTRCDSLLVDDFLYKQILLDIYAGNRTHITDDDANDDFIPTPAMTYYTNEVDARPDSGVLPNDSMSYYAISSQFFAVDTHSTFLSRPSTSSSNPISSVAHNIKKEIFPQQSSLRNLARFYRRKTKHRLAPADSLFDSASASSSSSLSSSLIEDEKPFSGEERIFQDRENTVRGNGMQSASHAVLGAA</sequence>
<dbReference type="SUPFAM" id="SSF57667">
    <property type="entry name" value="beta-beta-alpha zinc fingers"/>
    <property type="match status" value="1"/>
</dbReference>
<reference evidence="5" key="2">
    <citation type="submission" date="2020-04" db="EMBL/GenBank/DDBJ databases">
        <authorList>
            <consortium name="NCBI Genome Project"/>
        </authorList>
    </citation>
    <scope>NUCLEOTIDE SEQUENCE</scope>
    <source>
        <strain evidence="5">CBS 342.82</strain>
    </source>
</reference>
<evidence type="ECO:0000313" key="4">
    <source>
        <dbReference type="Proteomes" id="UP000504637"/>
    </source>
</evidence>
<evidence type="ECO:0000259" key="3">
    <source>
        <dbReference type="PROSITE" id="PS50157"/>
    </source>
</evidence>
<keyword evidence="1" id="KW-0862">Zinc</keyword>
<dbReference type="RefSeq" id="XP_033461352.1">
    <property type="nucleotide sequence ID" value="XM_033607512.1"/>
</dbReference>
<dbReference type="GO" id="GO:0008270">
    <property type="term" value="F:zinc ion binding"/>
    <property type="evidence" value="ECO:0007669"/>
    <property type="project" value="UniProtKB-KW"/>
</dbReference>
<name>A0A6J3M8D0_9PEZI</name>
<reference evidence="5" key="1">
    <citation type="submission" date="2020-01" db="EMBL/GenBank/DDBJ databases">
        <authorList>
            <consortium name="DOE Joint Genome Institute"/>
            <person name="Haridas S."/>
            <person name="Albert R."/>
            <person name="Binder M."/>
            <person name="Bloem J."/>
            <person name="Labutti K."/>
            <person name="Salamov A."/>
            <person name="Andreopoulos B."/>
            <person name="Baker S.E."/>
            <person name="Barry K."/>
            <person name="Bills G."/>
            <person name="Bluhm B.H."/>
            <person name="Cannon C."/>
            <person name="Castanera R."/>
            <person name="Culley D.E."/>
            <person name="Daum C."/>
            <person name="Ezra D."/>
            <person name="Gonzalez J.B."/>
            <person name="Henrissat B."/>
            <person name="Kuo A."/>
            <person name="Liang C."/>
            <person name="Lipzen A."/>
            <person name="Lutzoni F."/>
            <person name="Magnuson J."/>
            <person name="Mondo S."/>
            <person name="Nolan M."/>
            <person name="Ohm R."/>
            <person name="Pangilinan J."/>
            <person name="Park H.-J."/>
            <person name="Ramirez L."/>
            <person name="Alfaro M."/>
            <person name="Sun H."/>
            <person name="Tritt A."/>
            <person name="Yoshinaga Y."/>
            <person name="Zwiers L.-H."/>
            <person name="Turgeon B.G."/>
            <person name="Goodwin S.B."/>
            <person name="Spatafora J.W."/>
            <person name="Crous P.W."/>
            <person name="Grigoriev I.V."/>
        </authorList>
    </citation>
    <scope>NUCLEOTIDE SEQUENCE</scope>
    <source>
        <strain evidence="5">CBS 342.82</strain>
    </source>
</reference>
<evidence type="ECO:0000313" key="5">
    <source>
        <dbReference type="RefSeq" id="XP_033461352.1"/>
    </source>
</evidence>
<keyword evidence="4" id="KW-1185">Reference proteome</keyword>
<feature type="compositionally biased region" description="Polar residues" evidence="2">
    <location>
        <begin position="669"/>
        <end position="678"/>
    </location>
</feature>
<keyword evidence="1" id="KW-0479">Metal-binding</keyword>
<accession>A0A6J3M8D0</accession>
<dbReference type="SMART" id="SM00355">
    <property type="entry name" value="ZnF_C2H2"/>
    <property type="match status" value="2"/>
</dbReference>
<evidence type="ECO:0000256" key="1">
    <source>
        <dbReference type="PROSITE-ProRule" id="PRU00042"/>
    </source>
</evidence>
<reference evidence="5" key="3">
    <citation type="submission" date="2025-08" db="UniProtKB">
        <authorList>
            <consortium name="RefSeq"/>
        </authorList>
    </citation>
    <scope>IDENTIFICATION</scope>
    <source>
        <strain evidence="5">CBS 342.82</strain>
    </source>
</reference>